<sequence length="130" mass="14385">MGRSAFTNKRQKASISFVLQETKFPFWSDNVKKIKFYLLDQPSFSEPHTDSNLTLSSLDVSISDCLQPGIPIQTKSGQADASLSPGIASLSHDLLRSSLVLNLVFPPTYHTVLASRQVSNFTIARLHTFS</sequence>
<dbReference type="InParanoid" id="A0A067QJZ7"/>
<evidence type="ECO:0000313" key="1">
    <source>
        <dbReference type="EMBL" id="KDR08058.1"/>
    </source>
</evidence>
<gene>
    <name evidence="1" type="ORF">L798_02423</name>
</gene>
<protein>
    <submittedName>
        <fullName evidence="1">Uncharacterized protein</fullName>
    </submittedName>
</protein>
<evidence type="ECO:0000313" key="2">
    <source>
        <dbReference type="Proteomes" id="UP000027135"/>
    </source>
</evidence>
<organism evidence="1 2">
    <name type="scientific">Zootermopsis nevadensis</name>
    <name type="common">Dampwood termite</name>
    <dbReference type="NCBI Taxonomy" id="136037"/>
    <lineage>
        <taxon>Eukaryota</taxon>
        <taxon>Metazoa</taxon>
        <taxon>Ecdysozoa</taxon>
        <taxon>Arthropoda</taxon>
        <taxon>Hexapoda</taxon>
        <taxon>Insecta</taxon>
        <taxon>Pterygota</taxon>
        <taxon>Neoptera</taxon>
        <taxon>Polyneoptera</taxon>
        <taxon>Dictyoptera</taxon>
        <taxon>Blattodea</taxon>
        <taxon>Blattoidea</taxon>
        <taxon>Termitoidae</taxon>
        <taxon>Termopsidae</taxon>
        <taxon>Zootermopsis</taxon>
    </lineage>
</organism>
<proteinExistence type="predicted"/>
<dbReference type="EMBL" id="KK853375">
    <property type="protein sequence ID" value="KDR08058.1"/>
    <property type="molecule type" value="Genomic_DNA"/>
</dbReference>
<dbReference type="Proteomes" id="UP000027135">
    <property type="component" value="Unassembled WGS sequence"/>
</dbReference>
<name>A0A067QJZ7_ZOONE</name>
<dbReference type="AlphaFoldDB" id="A0A067QJZ7"/>
<keyword evidence="2" id="KW-1185">Reference proteome</keyword>
<accession>A0A067QJZ7</accession>
<reference evidence="1 2" key="1">
    <citation type="journal article" date="2014" name="Nat. Commun.">
        <title>Molecular traces of alternative social organization in a termite genome.</title>
        <authorList>
            <person name="Terrapon N."/>
            <person name="Li C."/>
            <person name="Robertson H.M."/>
            <person name="Ji L."/>
            <person name="Meng X."/>
            <person name="Booth W."/>
            <person name="Chen Z."/>
            <person name="Childers C.P."/>
            <person name="Glastad K.M."/>
            <person name="Gokhale K."/>
            <person name="Gowin J."/>
            <person name="Gronenberg W."/>
            <person name="Hermansen R.A."/>
            <person name="Hu H."/>
            <person name="Hunt B.G."/>
            <person name="Huylmans A.K."/>
            <person name="Khalil S.M."/>
            <person name="Mitchell R.D."/>
            <person name="Munoz-Torres M.C."/>
            <person name="Mustard J.A."/>
            <person name="Pan H."/>
            <person name="Reese J.T."/>
            <person name="Scharf M.E."/>
            <person name="Sun F."/>
            <person name="Vogel H."/>
            <person name="Xiao J."/>
            <person name="Yang W."/>
            <person name="Yang Z."/>
            <person name="Yang Z."/>
            <person name="Zhou J."/>
            <person name="Zhu J."/>
            <person name="Brent C.S."/>
            <person name="Elsik C.G."/>
            <person name="Goodisman M.A."/>
            <person name="Liberles D.A."/>
            <person name="Roe R.M."/>
            <person name="Vargo E.L."/>
            <person name="Vilcinskas A."/>
            <person name="Wang J."/>
            <person name="Bornberg-Bauer E."/>
            <person name="Korb J."/>
            <person name="Zhang G."/>
            <person name="Liebig J."/>
        </authorList>
    </citation>
    <scope>NUCLEOTIDE SEQUENCE [LARGE SCALE GENOMIC DNA]</scope>
    <source>
        <tissue evidence="1">Whole organism</tissue>
    </source>
</reference>